<evidence type="ECO:0000256" key="2">
    <source>
        <dbReference type="ARBA" id="ARBA00024198"/>
    </source>
</evidence>
<dbReference type="GO" id="GO:0040008">
    <property type="term" value="P:regulation of growth"/>
    <property type="evidence" value="ECO:0007669"/>
    <property type="project" value="InterPro"/>
</dbReference>
<dbReference type="Proteomes" id="UP001222027">
    <property type="component" value="Unassembled WGS sequence"/>
</dbReference>
<protein>
    <submittedName>
        <fullName evidence="3">Uncharacterized protein</fullName>
    </submittedName>
</protein>
<evidence type="ECO:0000313" key="3">
    <source>
        <dbReference type="EMBL" id="KAJ8476323.1"/>
    </source>
</evidence>
<evidence type="ECO:0000256" key="1">
    <source>
        <dbReference type="ARBA" id="ARBA00022604"/>
    </source>
</evidence>
<keyword evidence="1" id="KW-0341">Growth regulation</keyword>
<proteinExistence type="inferred from homology"/>
<comment type="similarity">
    <text evidence="2">Belongs to the LAZY family.</text>
</comment>
<name>A0AAV8QP52_ENSVE</name>
<dbReference type="AlphaFoldDB" id="A0AAV8QP52"/>
<sequence length="300" mass="33832">MRGGFVPAGVQKIKDLFWSGEEDYYPSSTQVSSKQGKRGASISLPLMILSWVQSKFSGRREQKRRAAALSCASCASVPVISKEEEFRDWSQAWLAIGTLGNRDIQEDPQRHESLENLQASDFTMEEVDRFQVELVKLLTRKPNSSTGAPEIAEADRANPLPNRFLDRPWSLEVDGKPENDNHGDLSPSTKIILSKVGDALLSNRTAIKKESLSFLLKKMFVCGSGFAPPRNPIPEPRIDKILRAVLAKKIYPQTPALAPANKYLENKPTEKMQEEEDKRKDQYKWVKTDSEFIELIVLEI</sequence>
<organism evidence="3 4">
    <name type="scientific">Ensete ventricosum</name>
    <name type="common">Abyssinian banana</name>
    <name type="synonym">Musa ensete</name>
    <dbReference type="NCBI Taxonomy" id="4639"/>
    <lineage>
        <taxon>Eukaryota</taxon>
        <taxon>Viridiplantae</taxon>
        <taxon>Streptophyta</taxon>
        <taxon>Embryophyta</taxon>
        <taxon>Tracheophyta</taxon>
        <taxon>Spermatophyta</taxon>
        <taxon>Magnoliopsida</taxon>
        <taxon>Liliopsida</taxon>
        <taxon>Zingiberales</taxon>
        <taxon>Musaceae</taxon>
        <taxon>Ensete</taxon>
    </lineage>
</organism>
<dbReference type="PANTHER" id="PTHR34045:SF3">
    <property type="entry name" value="PROTEIN LAZY 4"/>
    <property type="match status" value="1"/>
</dbReference>
<dbReference type="InterPro" id="IPR044683">
    <property type="entry name" value="LAZY"/>
</dbReference>
<gene>
    <name evidence="3" type="ORF">OPV22_020050</name>
</gene>
<dbReference type="EMBL" id="JAQQAF010000006">
    <property type="protein sequence ID" value="KAJ8476323.1"/>
    <property type="molecule type" value="Genomic_DNA"/>
</dbReference>
<reference evidence="3 4" key="1">
    <citation type="submission" date="2022-12" db="EMBL/GenBank/DDBJ databases">
        <title>Chromosome-scale assembly of the Ensete ventricosum genome.</title>
        <authorList>
            <person name="Dussert Y."/>
            <person name="Stocks J."/>
            <person name="Wendawek A."/>
            <person name="Woldeyes F."/>
            <person name="Nichols R.A."/>
            <person name="Borrell J.S."/>
        </authorList>
    </citation>
    <scope>NUCLEOTIDE SEQUENCE [LARGE SCALE GENOMIC DNA]</scope>
    <source>
        <strain evidence="4">cv. Maze</strain>
        <tissue evidence="3">Seeds</tissue>
    </source>
</reference>
<dbReference type="GO" id="GO:0009630">
    <property type="term" value="P:gravitropism"/>
    <property type="evidence" value="ECO:0007669"/>
    <property type="project" value="InterPro"/>
</dbReference>
<evidence type="ECO:0000313" key="4">
    <source>
        <dbReference type="Proteomes" id="UP001222027"/>
    </source>
</evidence>
<keyword evidence="4" id="KW-1185">Reference proteome</keyword>
<accession>A0AAV8QP52</accession>
<dbReference type="PANTHER" id="PTHR34045">
    <property type="entry name" value="OS03G0406300 PROTEIN"/>
    <property type="match status" value="1"/>
</dbReference>
<comment type="caution">
    <text evidence="3">The sequence shown here is derived from an EMBL/GenBank/DDBJ whole genome shotgun (WGS) entry which is preliminary data.</text>
</comment>